<reference evidence="3 4" key="1">
    <citation type="submission" date="2013-09" db="EMBL/GenBank/DDBJ databases">
        <title>Genome sequencing of Arenimonas oryziterrae.</title>
        <authorList>
            <person name="Chen F."/>
            <person name="Wang G."/>
        </authorList>
    </citation>
    <scope>NUCLEOTIDE SEQUENCE [LARGE SCALE GENOMIC DNA]</scope>
    <source>
        <strain evidence="3 4">YC6267</strain>
    </source>
</reference>
<comment type="similarity">
    <text evidence="1 2">Belongs to the UPF0301 (AlgH) family.</text>
</comment>
<gene>
    <name evidence="3" type="ORF">N789_09100</name>
</gene>
<name>A0A091AVJ0_9GAMM</name>
<dbReference type="GO" id="GO:0005829">
    <property type="term" value="C:cytosol"/>
    <property type="evidence" value="ECO:0007669"/>
    <property type="project" value="TreeGrafter"/>
</dbReference>
<dbReference type="EMBL" id="AVCI01000005">
    <property type="protein sequence ID" value="KFN43421.1"/>
    <property type="molecule type" value="Genomic_DNA"/>
</dbReference>
<sequence>MHASRYLVDHFLIAMPSLADPNFARGVTLLCQHDDSGAMGLLVNRLSDYRLGEVLRQMDIATQNPALGDLPVLMGGPVQTDRGFVLHDDPRDWGSTLRFGKNLAVTTSREILAAMARGEGPERSLITLGYAGWTAGQLEEELAENAWLAVPADQAILFSTPLEDRWRAAARSIGVDLSFLTDGVGHA</sequence>
<dbReference type="RefSeq" id="WP_022968289.1">
    <property type="nucleotide sequence ID" value="NZ_ATVD01000001.1"/>
</dbReference>
<dbReference type="Pfam" id="PF02622">
    <property type="entry name" value="DUF179"/>
    <property type="match status" value="1"/>
</dbReference>
<evidence type="ECO:0000313" key="3">
    <source>
        <dbReference type="EMBL" id="KFN43421.1"/>
    </source>
</evidence>
<dbReference type="InterPro" id="IPR003774">
    <property type="entry name" value="AlgH-like"/>
</dbReference>
<keyword evidence="4" id="KW-1185">Reference proteome</keyword>
<dbReference type="PANTHER" id="PTHR30327:SF1">
    <property type="entry name" value="UPF0301 PROTEIN YQGE"/>
    <property type="match status" value="1"/>
</dbReference>
<protein>
    <recommendedName>
        <fullName evidence="2">UPF0301 protein N789_09100</fullName>
    </recommendedName>
</protein>
<accession>A0A091AVJ0</accession>
<dbReference type="SUPFAM" id="SSF143456">
    <property type="entry name" value="VC0467-like"/>
    <property type="match status" value="1"/>
</dbReference>
<dbReference type="NCBIfam" id="NF001266">
    <property type="entry name" value="PRK00228.1-1"/>
    <property type="match status" value="1"/>
</dbReference>
<organism evidence="3 4">
    <name type="scientific">Arenimonas oryziterrae DSM 21050 = YC6267</name>
    <dbReference type="NCBI Taxonomy" id="1121015"/>
    <lineage>
        <taxon>Bacteria</taxon>
        <taxon>Pseudomonadati</taxon>
        <taxon>Pseudomonadota</taxon>
        <taxon>Gammaproteobacteria</taxon>
        <taxon>Lysobacterales</taxon>
        <taxon>Lysobacteraceae</taxon>
        <taxon>Arenimonas</taxon>
    </lineage>
</organism>
<dbReference type="Gene3D" id="3.40.1740.10">
    <property type="entry name" value="VC0467-like"/>
    <property type="match status" value="1"/>
</dbReference>
<comment type="caution">
    <text evidence="3">The sequence shown here is derived from an EMBL/GenBank/DDBJ whole genome shotgun (WGS) entry which is preliminary data.</text>
</comment>
<dbReference type="PATRIC" id="fig|1121015.4.peg.1311"/>
<dbReference type="PANTHER" id="PTHR30327">
    <property type="entry name" value="UNCHARACTERIZED PROTEIN YQGE"/>
    <property type="match status" value="1"/>
</dbReference>
<evidence type="ECO:0000256" key="2">
    <source>
        <dbReference type="HAMAP-Rule" id="MF_00758"/>
    </source>
</evidence>
<proteinExistence type="inferred from homology"/>
<dbReference type="AlphaFoldDB" id="A0A091AVJ0"/>
<dbReference type="HAMAP" id="MF_00758">
    <property type="entry name" value="UPF0301"/>
    <property type="match status" value="1"/>
</dbReference>
<dbReference type="OrthoDB" id="9807486at2"/>
<dbReference type="eggNOG" id="COG1678">
    <property type="taxonomic scope" value="Bacteria"/>
</dbReference>
<dbReference type="STRING" id="1121015.GCA_000420545_00635"/>
<evidence type="ECO:0000313" key="4">
    <source>
        <dbReference type="Proteomes" id="UP000029385"/>
    </source>
</evidence>
<evidence type="ECO:0000256" key="1">
    <source>
        <dbReference type="ARBA" id="ARBA00009600"/>
    </source>
</evidence>
<dbReference type="Proteomes" id="UP000029385">
    <property type="component" value="Unassembled WGS sequence"/>
</dbReference>